<comment type="similarity">
    <text evidence="1">Belongs to the ROK (NagC/XylR) family.</text>
</comment>
<evidence type="ECO:0000313" key="4">
    <source>
        <dbReference type="Proteomes" id="UP000192448"/>
    </source>
</evidence>
<sequence length="403" mass="40941">MENLHVTSNSGREIGTPAHMRALNQRLILSRLSEHGEASRPQLAAATGLSKPTVGQALADLEAQGLVRPAGMGPSKPGRAPVVYEIVSDAGHVVGIDIGRQQIRVAVADLAGHIVARIDEPNRCRSGSALLRTVLTCSERCVAKAGLAAEDVVVTVVGTPGVPDLEDGTVRRAPNLPGWERRGLLHELIAGLDHSGSIVMVENDANLCAAGEHAAGAAVGVDTFACLTVGTGLGMGFVLDGQIYRGTRGAAGEISDLAFKVSGTPGPASAEAAVAGQAVVAAAHDAGLTDVRSAKAVFELARSGDPVALEVVAQETIRLAFVVSAIIAILDPSLIILAGGIGSNADLLAAPIRTALAATTPVIPEIVAGQLGEDAVLTGAIATGLATAQELVFDTRTTNATNQ</sequence>
<dbReference type="PANTHER" id="PTHR18964:SF149">
    <property type="entry name" value="BIFUNCTIONAL UDP-N-ACETYLGLUCOSAMINE 2-EPIMERASE_N-ACETYLMANNOSAMINE KINASE"/>
    <property type="match status" value="1"/>
</dbReference>
<name>A0A1X0B0T8_9MYCO</name>
<dbReference type="GO" id="GO:0016301">
    <property type="term" value="F:kinase activity"/>
    <property type="evidence" value="ECO:0007669"/>
    <property type="project" value="UniProtKB-KW"/>
</dbReference>
<accession>A0A1X0B0T8</accession>
<dbReference type="CDD" id="cd23763">
    <property type="entry name" value="ASKHA_ATPase_ROK"/>
    <property type="match status" value="1"/>
</dbReference>
<dbReference type="Pfam" id="PF12802">
    <property type="entry name" value="MarR_2"/>
    <property type="match status" value="1"/>
</dbReference>
<comment type="caution">
    <text evidence="3">The sequence shown here is derived from an EMBL/GenBank/DDBJ whole genome shotgun (WGS) entry which is preliminary data.</text>
</comment>
<evidence type="ECO:0000313" key="3">
    <source>
        <dbReference type="EMBL" id="ORA35971.1"/>
    </source>
</evidence>
<dbReference type="PANTHER" id="PTHR18964">
    <property type="entry name" value="ROK (REPRESSOR, ORF, KINASE) FAMILY"/>
    <property type="match status" value="1"/>
</dbReference>
<dbReference type="EMBL" id="MVHF01000010">
    <property type="protein sequence ID" value="ORA35971.1"/>
    <property type="molecule type" value="Genomic_DNA"/>
</dbReference>
<dbReference type="GO" id="GO:0003700">
    <property type="term" value="F:DNA-binding transcription factor activity"/>
    <property type="evidence" value="ECO:0007669"/>
    <property type="project" value="InterPro"/>
</dbReference>
<dbReference type="CDD" id="cd00090">
    <property type="entry name" value="HTH_ARSR"/>
    <property type="match status" value="1"/>
</dbReference>
<dbReference type="InterPro" id="IPR036388">
    <property type="entry name" value="WH-like_DNA-bd_sf"/>
</dbReference>
<dbReference type="InterPro" id="IPR000835">
    <property type="entry name" value="HTH_MarR-typ"/>
</dbReference>
<proteinExistence type="inferred from homology"/>
<dbReference type="SUPFAM" id="SSF46785">
    <property type="entry name" value="Winged helix' DNA-binding domain"/>
    <property type="match status" value="1"/>
</dbReference>
<keyword evidence="3" id="KW-0808">Transferase</keyword>
<organism evidence="3 4">
    <name type="scientific">Mycobacterium aquaticum</name>
    <dbReference type="NCBI Taxonomy" id="1927124"/>
    <lineage>
        <taxon>Bacteria</taxon>
        <taxon>Bacillati</taxon>
        <taxon>Actinomycetota</taxon>
        <taxon>Actinomycetes</taxon>
        <taxon>Mycobacteriales</taxon>
        <taxon>Mycobacteriaceae</taxon>
        <taxon>Mycobacterium</taxon>
    </lineage>
</organism>
<dbReference type="Gene3D" id="3.30.420.40">
    <property type="match status" value="2"/>
</dbReference>
<dbReference type="InterPro" id="IPR043129">
    <property type="entry name" value="ATPase_NBD"/>
</dbReference>
<reference evidence="3 4" key="1">
    <citation type="submission" date="2017-02" db="EMBL/GenBank/DDBJ databases">
        <title>The new phylogeny of genus Mycobacterium.</title>
        <authorList>
            <person name="Tortoli E."/>
            <person name="Trovato A."/>
            <person name="Cirillo D.M."/>
        </authorList>
    </citation>
    <scope>NUCLEOTIDE SEQUENCE [LARGE SCALE GENOMIC DNA]</scope>
    <source>
        <strain evidence="3 4">RW6</strain>
    </source>
</reference>
<dbReference type="InterPro" id="IPR011991">
    <property type="entry name" value="ArsR-like_HTH"/>
</dbReference>
<gene>
    <name evidence="3" type="ORF">BST13_13305</name>
</gene>
<evidence type="ECO:0000256" key="1">
    <source>
        <dbReference type="ARBA" id="ARBA00006479"/>
    </source>
</evidence>
<dbReference type="Pfam" id="PF00480">
    <property type="entry name" value="ROK"/>
    <property type="match status" value="1"/>
</dbReference>
<dbReference type="Proteomes" id="UP000192448">
    <property type="component" value="Unassembled WGS sequence"/>
</dbReference>
<keyword evidence="4" id="KW-1185">Reference proteome</keyword>
<dbReference type="AlphaFoldDB" id="A0A1X0B0T8"/>
<keyword evidence="3" id="KW-0418">Kinase</keyword>
<dbReference type="STRING" id="1927124.BST13_13305"/>
<dbReference type="InterPro" id="IPR036390">
    <property type="entry name" value="WH_DNA-bd_sf"/>
</dbReference>
<dbReference type="InterPro" id="IPR000600">
    <property type="entry name" value="ROK"/>
</dbReference>
<evidence type="ECO:0000259" key="2">
    <source>
        <dbReference type="Pfam" id="PF12802"/>
    </source>
</evidence>
<feature type="domain" description="HTH marR-type" evidence="2">
    <location>
        <begin position="24"/>
        <end position="68"/>
    </location>
</feature>
<dbReference type="SUPFAM" id="SSF53067">
    <property type="entry name" value="Actin-like ATPase domain"/>
    <property type="match status" value="1"/>
</dbReference>
<dbReference type="Gene3D" id="1.10.10.10">
    <property type="entry name" value="Winged helix-like DNA-binding domain superfamily/Winged helix DNA-binding domain"/>
    <property type="match status" value="1"/>
</dbReference>
<protein>
    <submittedName>
        <fullName evidence="3">Sugar kinase</fullName>
    </submittedName>
</protein>